<protein>
    <submittedName>
        <fullName evidence="1">Uncharacterized protein</fullName>
    </submittedName>
</protein>
<sequence length="131" mass="14937">MLLAFAIFLPLAFNFNDLDLGNSEMCDHNQKCDGQIVPGPRWILTWGILFMWPGDPLEFCFHPCGDLYSYLVFQNLGIQASNTRLNCMGKPLGREGKPASMSSAFVRHVLYTVTVLKVYFYQRCFLFDKGP</sequence>
<evidence type="ECO:0000313" key="1">
    <source>
        <dbReference type="EMBL" id="CAL8105791.1"/>
    </source>
</evidence>
<dbReference type="EMBL" id="CAXLJM020000036">
    <property type="protein sequence ID" value="CAL8105791.1"/>
    <property type="molecule type" value="Genomic_DNA"/>
</dbReference>
<evidence type="ECO:0000313" key="2">
    <source>
        <dbReference type="Proteomes" id="UP001642540"/>
    </source>
</evidence>
<name>A0ABP1QJW5_9HEXA</name>
<accession>A0ABP1QJW5</accession>
<dbReference type="Proteomes" id="UP001642540">
    <property type="component" value="Unassembled WGS sequence"/>
</dbReference>
<gene>
    <name evidence="1" type="ORF">ODALV1_LOCUS12186</name>
</gene>
<proteinExistence type="predicted"/>
<keyword evidence="2" id="KW-1185">Reference proteome</keyword>
<comment type="caution">
    <text evidence="1">The sequence shown here is derived from an EMBL/GenBank/DDBJ whole genome shotgun (WGS) entry which is preliminary data.</text>
</comment>
<organism evidence="1 2">
    <name type="scientific">Orchesella dallaii</name>
    <dbReference type="NCBI Taxonomy" id="48710"/>
    <lineage>
        <taxon>Eukaryota</taxon>
        <taxon>Metazoa</taxon>
        <taxon>Ecdysozoa</taxon>
        <taxon>Arthropoda</taxon>
        <taxon>Hexapoda</taxon>
        <taxon>Collembola</taxon>
        <taxon>Entomobryomorpha</taxon>
        <taxon>Entomobryoidea</taxon>
        <taxon>Orchesellidae</taxon>
        <taxon>Orchesellinae</taxon>
        <taxon>Orchesella</taxon>
    </lineage>
</organism>
<reference evidence="1 2" key="1">
    <citation type="submission" date="2024-08" db="EMBL/GenBank/DDBJ databases">
        <authorList>
            <person name="Cucini C."/>
            <person name="Frati F."/>
        </authorList>
    </citation>
    <scope>NUCLEOTIDE SEQUENCE [LARGE SCALE GENOMIC DNA]</scope>
</reference>